<dbReference type="EMBL" id="WBMT01000011">
    <property type="protein sequence ID" value="KAB2346371.1"/>
    <property type="molecule type" value="Genomic_DNA"/>
</dbReference>
<comment type="caution">
    <text evidence="3">The sequence shown here is derived from an EMBL/GenBank/DDBJ whole genome shotgun (WGS) entry which is preliminary data.</text>
</comment>
<organism evidence="3 4">
    <name type="scientific">Actinomadura rudentiformis</name>
    <dbReference type="NCBI Taxonomy" id="359158"/>
    <lineage>
        <taxon>Bacteria</taxon>
        <taxon>Bacillati</taxon>
        <taxon>Actinomycetota</taxon>
        <taxon>Actinomycetes</taxon>
        <taxon>Streptosporangiales</taxon>
        <taxon>Thermomonosporaceae</taxon>
        <taxon>Actinomadura</taxon>
    </lineage>
</organism>
<evidence type="ECO:0000256" key="2">
    <source>
        <dbReference type="SAM" id="Phobius"/>
    </source>
</evidence>
<evidence type="ECO:0000313" key="4">
    <source>
        <dbReference type="Proteomes" id="UP000468735"/>
    </source>
</evidence>
<name>A0A6H9YKX3_9ACTN</name>
<feature type="region of interest" description="Disordered" evidence="1">
    <location>
        <begin position="1"/>
        <end position="20"/>
    </location>
</feature>
<keyword evidence="2" id="KW-0472">Membrane</keyword>
<keyword evidence="4" id="KW-1185">Reference proteome</keyword>
<accession>A0A6H9YKX3</accession>
<dbReference type="Proteomes" id="UP000468735">
    <property type="component" value="Unassembled WGS sequence"/>
</dbReference>
<keyword evidence="2" id="KW-0812">Transmembrane</keyword>
<dbReference type="OrthoDB" id="3612087at2"/>
<keyword evidence="2" id="KW-1133">Transmembrane helix</keyword>
<dbReference type="AlphaFoldDB" id="A0A6H9YKX3"/>
<dbReference type="InterPro" id="IPR047789">
    <property type="entry name" value="CU044_5270-like"/>
</dbReference>
<dbReference type="RefSeq" id="WP_151563231.1">
    <property type="nucleotide sequence ID" value="NZ_WBMT01000011.1"/>
</dbReference>
<feature type="region of interest" description="Disordered" evidence="1">
    <location>
        <begin position="169"/>
        <end position="197"/>
    </location>
</feature>
<feature type="region of interest" description="Disordered" evidence="1">
    <location>
        <begin position="296"/>
        <end position="322"/>
    </location>
</feature>
<sequence>MIDQQTPVPPARQDMPAGHQDARRVHLMAEMADMTGSRRRLPGGGGRRWAVGGLAAAGLAGAMAATLIAVPDAGQEGGRDGGGSTPATVPVSAVEVLDRAAATAGQSAEPRPDQYVYTETEQRDRHPVANTIQSRSWRSVSGKRVGLIMDSANWNERFWMCEAARRKNNTGKEPKKLPEVDPSKVPSDCRNTPFYRRDLPRDPKAMRAWLYRNSQGGNPPDVQVFHTVEETVSGARLTPAAQAAIFKATGTLPGVTVSRVSPTAIAVGQTWNGIRLELIFEPRTYRLLGTRQVVDHDRSFQPKGGKKYPKGRGPSGSAEMAGMKPGTLLRQWTIVKQTVVDEIPASYFKPVG</sequence>
<evidence type="ECO:0000256" key="1">
    <source>
        <dbReference type="SAM" id="MobiDB-lite"/>
    </source>
</evidence>
<feature type="compositionally biased region" description="Basic and acidic residues" evidence="1">
    <location>
        <begin position="170"/>
        <end position="182"/>
    </location>
</feature>
<proteinExistence type="predicted"/>
<evidence type="ECO:0008006" key="5">
    <source>
        <dbReference type="Google" id="ProtNLM"/>
    </source>
</evidence>
<evidence type="ECO:0000313" key="3">
    <source>
        <dbReference type="EMBL" id="KAB2346371.1"/>
    </source>
</evidence>
<protein>
    <recommendedName>
        <fullName evidence="5">CU044_5270 family protein</fullName>
    </recommendedName>
</protein>
<feature type="transmembrane region" description="Helical" evidence="2">
    <location>
        <begin position="49"/>
        <end position="70"/>
    </location>
</feature>
<gene>
    <name evidence="3" type="ORF">F8566_23140</name>
</gene>
<reference evidence="3 4" key="1">
    <citation type="submission" date="2019-09" db="EMBL/GenBank/DDBJ databases">
        <title>Actinomadura physcomitrii sp. nov., a novel actinomycete isolated from moss [Physcomitrium sphaericum (Ludw) Fuernr].</title>
        <authorList>
            <person name="Zhuang X."/>
            <person name="Liu C."/>
        </authorList>
    </citation>
    <scope>NUCLEOTIDE SEQUENCE [LARGE SCALE GENOMIC DNA]</scope>
    <source>
        <strain evidence="3 4">HMC1</strain>
    </source>
</reference>
<dbReference type="NCBIfam" id="NF038083">
    <property type="entry name" value="CU044_5270_fam"/>
    <property type="match status" value="1"/>
</dbReference>